<keyword evidence="8" id="KW-0626">Porin</keyword>
<keyword evidence="7" id="KW-0406">Ion transport</keyword>
<evidence type="ECO:0000313" key="13">
    <source>
        <dbReference type="EMBL" id="QJQ03266.1"/>
    </source>
</evidence>
<comment type="subunit">
    <text evidence="2">Homotrimer.</text>
</comment>
<proteinExistence type="predicted"/>
<name>A0A6M3ZXK4_9BURK</name>
<keyword evidence="4" id="KW-1134">Transmembrane beta strand</keyword>
<dbReference type="GO" id="GO:0046930">
    <property type="term" value="C:pore complex"/>
    <property type="evidence" value="ECO:0007669"/>
    <property type="project" value="UniProtKB-KW"/>
</dbReference>
<keyword evidence="5" id="KW-0812">Transmembrane</keyword>
<protein>
    <submittedName>
        <fullName evidence="13">Porin</fullName>
    </submittedName>
</protein>
<keyword evidence="6 11" id="KW-0732">Signal</keyword>
<dbReference type="InterPro" id="IPR050298">
    <property type="entry name" value="Gram-neg_bact_OMP"/>
</dbReference>
<evidence type="ECO:0000256" key="4">
    <source>
        <dbReference type="ARBA" id="ARBA00022452"/>
    </source>
</evidence>
<evidence type="ECO:0000256" key="1">
    <source>
        <dbReference type="ARBA" id="ARBA00004571"/>
    </source>
</evidence>
<dbReference type="RefSeq" id="WP_017449725.1">
    <property type="nucleotide sequence ID" value="NZ_CP008956.1"/>
</dbReference>
<feature type="signal peptide" evidence="11">
    <location>
        <begin position="1"/>
        <end position="20"/>
    </location>
</feature>
<dbReference type="InterPro" id="IPR023614">
    <property type="entry name" value="Porin_dom_sf"/>
</dbReference>
<sequence length="420" mass="43006">MKKSLLALAVLGAFAGAAQAQSSVTIYGIVDTGITYTSKVATGTGTGSKFAVNSGNIQGSRIGFKGVEDLGGGLSAVFQLETGFTNDNGGLQGSDAVTSSNLFRRKSVVGLSGGFGTVLLGRQTDFADTISAYTSVNDFGGVTGNVGHNLNRLEGTRTNNSISYTTANLNGFTGNLIYGFGETAGKTSAGQSFGLGAKYDNGPLGLGANYYQSKQGTTPSDTSLIQGVAPAASASATALADYNIATGLNSGNAGNTALKVFNLVASYQFGPARVYGNWSRVKQDLNTSANVAALRSTVAAGSTIAVASPLTAANRAAAATLGLATKADIYELGTAYSLSPSLKLLAAVEYTTARFDGLDGKGKLTQYNLGADYWLSKRTDLYAFVSNLRAKDMKNPGVMGDSTGNDASQTAVTVGVRHKF</sequence>
<dbReference type="PANTHER" id="PTHR34501">
    <property type="entry name" value="PROTEIN YDDL-RELATED"/>
    <property type="match status" value="1"/>
</dbReference>
<dbReference type="EMBL" id="CP008956">
    <property type="protein sequence ID" value="QJQ03266.1"/>
    <property type="molecule type" value="Genomic_DNA"/>
</dbReference>
<dbReference type="Proteomes" id="UP000501648">
    <property type="component" value="Chromosome"/>
</dbReference>
<feature type="domain" description="Porin" evidence="12">
    <location>
        <begin position="7"/>
        <end position="392"/>
    </location>
</feature>
<dbReference type="InterPro" id="IPR033900">
    <property type="entry name" value="Gram_neg_porin_domain"/>
</dbReference>
<evidence type="ECO:0000256" key="8">
    <source>
        <dbReference type="ARBA" id="ARBA00023114"/>
    </source>
</evidence>
<organism evidence="13 14">
    <name type="scientific">Herbaspirillum rubrisubalbicans Os34</name>
    <dbReference type="NCBI Taxonomy" id="1235827"/>
    <lineage>
        <taxon>Bacteria</taxon>
        <taxon>Pseudomonadati</taxon>
        <taxon>Pseudomonadota</taxon>
        <taxon>Betaproteobacteria</taxon>
        <taxon>Burkholderiales</taxon>
        <taxon>Oxalobacteraceae</taxon>
        <taxon>Herbaspirillum</taxon>
    </lineage>
</organism>
<keyword evidence="9" id="KW-0472">Membrane</keyword>
<dbReference type="GO" id="GO:0015288">
    <property type="term" value="F:porin activity"/>
    <property type="evidence" value="ECO:0007669"/>
    <property type="project" value="UniProtKB-KW"/>
</dbReference>
<reference evidence="13 14" key="1">
    <citation type="journal article" date="2012" name="J. Bacteriol.">
        <title>Genome sequence of the pathogenic Herbaspirillum seropedicae strain Os34, isolated from rice roots.</title>
        <authorList>
            <person name="Ye W."/>
            <person name="Ye S."/>
            <person name="Liu J."/>
            <person name="Chang S."/>
            <person name="Chen M."/>
            <person name="Zhu B."/>
            <person name="Guo L."/>
            <person name="An Q."/>
        </authorList>
    </citation>
    <scope>NUCLEOTIDE SEQUENCE [LARGE SCALE GENOMIC DNA]</scope>
    <source>
        <strain evidence="13 14">Os34</strain>
    </source>
</reference>
<dbReference type="AlphaFoldDB" id="A0A6M3ZXK4"/>
<evidence type="ECO:0000256" key="11">
    <source>
        <dbReference type="SAM" id="SignalP"/>
    </source>
</evidence>
<dbReference type="PANTHER" id="PTHR34501:SF9">
    <property type="entry name" value="MAJOR OUTER MEMBRANE PROTEIN P.IA"/>
    <property type="match status" value="1"/>
</dbReference>
<feature type="chain" id="PRO_5026956540" evidence="11">
    <location>
        <begin position="21"/>
        <end position="420"/>
    </location>
</feature>
<dbReference type="Pfam" id="PF13609">
    <property type="entry name" value="Porin_4"/>
    <property type="match status" value="1"/>
</dbReference>
<dbReference type="GO" id="GO:0006811">
    <property type="term" value="P:monoatomic ion transport"/>
    <property type="evidence" value="ECO:0007669"/>
    <property type="project" value="UniProtKB-KW"/>
</dbReference>
<evidence type="ECO:0000256" key="2">
    <source>
        <dbReference type="ARBA" id="ARBA00011233"/>
    </source>
</evidence>
<evidence type="ECO:0000256" key="7">
    <source>
        <dbReference type="ARBA" id="ARBA00023065"/>
    </source>
</evidence>
<evidence type="ECO:0000256" key="9">
    <source>
        <dbReference type="ARBA" id="ARBA00023136"/>
    </source>
</evidence>
<gene>
    <name evidence="13" type="ORF">C798_24440</name>
</gene>
<evidence type="ECO:0000313" key="14">
    <source>
        <dbReference type="Proteomes" id="UP000501648"/>
    </source>
</evidence>
<evidence type="ECO:0000256" key="10">
    <source>
        <dbReference type="ARBA" id="ARBA00023237"/>
    </source>
</evidence>
<evidence type="ECO:0000259" key="12">
    <source>
        <dbReference type="Pfam" id="PF13609"/>
    </source>
</evidence>
<evidence type="ECO:0000256" key="3">
    <source>
        <dbReference type="ARBA" id="ARBA00022448"/>
    </source>
</evidence>
<evidence type="ECO:0000256" key="5">
    <source>
        <dbReference type="ARBA" id="ARBA00022692"/>
    </source>
</evidence>
<keyword evidence="3" id="KW-0813">Transport</keyword>
<dbReference type="CDD" id="cd00342">
    <property type="entry name" value="gram_neg_porins"/>
    <property type="match status" value="1"/>
</dbReference>
<dbReference type="Gene3D" id="2.40.160.10">
    <property type="entry name" value="Porin"/>
    <property type="match status" value="1"/>
</dbReference>
<dbReference type="SUPFAM" id="SSF56935">
    <property type="entry name" value="Porins"/>
    <property type="match status" value="1"/>
</dbReference>
<evidence type="ECO:0000256" key="6">
    <source>
        <dbReference type="ARBA" id="ARBA00022729"/>
    </source>
</evidence>
<dbReference type="GO" id="GO:0009279">
    <property type="term" value="C:cell outer membrane"/>
    <property type="evidence" value="ECO:0007669"/>
    <property type="project" value="UniProtKB-SubCell"/>
</dbReference>
<keyword evidence="10" id="KW-0998">Cell outer membrane</keyword>
<accession>A0A6M3ZXK4</accession>
<comment type="subcellular location">
    <subcellularLocation>
        <location evidence="1">Cell outer membrane</location>
        <topology evidence="1">Multi-pass membrane protein</topology>
    </subcellularLocation>
</comment>